<dbReference type="GO" id="GO:0016747">
    <property type="term" value="F:acyltransferase activity, transferring groups other than amino-acyl groups"/>
    <property type="evidence" value="ECO:0007669"/>
    <property type="project" value="TreeGrafter"/>
</dbReference>
<dbReference type="PANTHER" id="PTHR48098">
    <property type="entry name" value="ENTEROCHELIN ESTERASE-RELATED"/>
    <property type="match status" value="1"/>
</dbReference>
<dbReference type="Proteomes" id="UP000293036">
    <property type="component" value="Unassembled WGS sequence"/>
</dbReference>
<dbReference type="Pfam" id="PF00756">
    <property type="entry name" value="Esterase"/>
    <property type="match status" value="1"/>
</dbReference>
<reference evidence="2 3" key="1">
    <citation type="submission" date="2019-02" db="EMBL/GenBank/DDBJ databases">
        <title>Arcanobacterium bovis sp. nov., isolated from the milk of a cow with mastitis.</title>
        <authorList>
            <person name="Sammra O."/>
            <person name="Foster G."/>
            <person name="Hassan A."/>
            <person name="Alssahen M."/>
            <person name="Laemmler C."/>
            <person name="Borowiak M."/>
            <person name="Malorny B."/>
            <person name="Abdulmawjood A."/>
        </authorList>
    </citation>
    <scope>NUCLEOTIDE SEQUENCE [LARGE SCALE GENOMIC DNA]</scope>
    <source>
        <strain evidence="2 3">C605018/01/1</strain>
    </source>
</reference>
<comment type="caution">
    <text evidence="2">The sequence shown here is derived from an EMBL/GenBank/DDBJ whole genome shotgun (WGS) entry which is preliminary data.</text>
</comment>
<dbReference type="SUPFAM" id="SSF53474">
    <property type="entry name" value="alpha/beta-Hydrolases"/>
    <property type="match status" value="1"/>
</dbReference>
<organism evidence="2 3">
    <name type="scientific">Arcanobacterium bovis</name>
    <dbReference type="NCBI Taxonomy" id="2529275"/>
    <lineage>
        <taxon>Bacteria</taxon>
        <taxon>Bacillati</taxon>
        <taxon>Actinomycetota</taxon>
        <taxon>Actinomycetes</taxon>
        <taxon>Actinomycetales</taxon>
        <taxon>Actinomycetaceae</taxon>
        <taxon>Arcanobacterium</taxon>
    </lineage>
</organism>
<feature type="transmembrane region" description="Helical" evidence="1">
    <location>
        <begin position="379"/>
        <end position="399"/>
    </location>
</feature>
<sequence length="467" mass="51429">MKPNSFMLVLSAWAIFFLCVFFAAKMLKRRKVLKFSLLSVFTSVLLCVGILAQINMHGGYMKSWSEVKEFVSGSGTVQAKPVALPPLLGNFESDVYKANFTEITDPTLKGNNFSGSFMETTWRGPQSKVEQKIRVWAPEGWQKMRDMNVIVMLHGFPSNPHLMSANLQIPSTLPALMKNSVTGPTIVVMPELRPDSREPDCVDLEGRPAVGTWVTRDVVGMINRNFPVSHDRTKWSLGGISAGGYCAGVLGAHSPEVFGNLLLLSGYDDPMFGGLKKLPPNKRSDFVISKILPKVELPMRVLASSSGNDVDAIKLLGRLAKIKAPQVQFELDYGSHGGHNWAAWSENFKDSIYWLEHKKAPNASLKTAAAEPKSKYGIVPVYLTFAAYSLLIVLAVVLFHRRQRKQLDDGYTPSKARNLGVWVLCLALALGAAVMGTLWLGSAINLKMETVQSFDDFAPLGRLIGIL</sequence>
<accession>A0A4Q9V2Q2</accession>
<dbReference type="EMBL" id="SJDT01000002">
    <property type="protein sequence ID" value="TBW22858.1"/>
    <property type="molecule type" value="Genomic_DNA"/>
</dbReference>
<evidence type="ECO:0000313" key="2">
    <source>
        <dbReference type="EMBL" id="TBW22858.1"/>
    </source>
</evidence>
<feature type="transmembrane region" description="Helical" evidence="1">
    <location>
        <begin position="6"/>
        <end position="23"/>
    </location>
</feature>
<feature type="transmembrane region" description="Helical" evidence="1">
    <location>
        <begin position="419"/>
        <end position="440"/>
    </location>
</feature>
<keyword evidence="1" id="KW-1133">Transmembrane helix</keyword>
<gene>
    <name evidence="2" type="ORF">EZJ44_02865</name>
</gene>
<dbReference type="InterPro" id="IPR000801">
    <property type="entry name" value="Esterase-like"/>
</dbReference>
<proteinExistence type="predicted"/>
<dbReference type="AlphaFoldDB" id="A0A4Q9V2Q2"/>
<keyword evidence="1" id="KW-0812">Transmembrane</keyword>
<dbReference type="Gene3D" id="3.40.50.1820">
    <property type="entry name" value="alpha/beta hydrolase"/>
    <property type="match status" value="1"/>
</dbReference>
<dbReference type="OrthoDB" id="3723842at2"/>
<name>A0A4Q9V2Q2_9ACTO</name>
<feature type="transmembrane region" description="Helical" evidence="1">
    <location>
        <begin position="35"/>
        <end position="54"/>
    </location>
</feature>
<evidence type="ECO:0008006" key="4">
    <source>
        <dbReference type="Google" id="ProtNLM"/>
    </source>
</evidence>
<protein>
    <recommendedName>
        <fullName evidence="4">Esterase</fullName>
    </recommendedName>
</protein>
<dbReference type="InterPro" id="IPR050583">
    <property type="entry name" value="Mycobacterial_A85_antigen"/>
</dbReference>
<keyword evidence="3" id="KW-1185">Reference proteome</keyword>
<keyword evidence="1" id="KW-0472">Membrane</keyword>
<dbReference type="PANTHER" id="PTHR48098:SF1">
    <property type="entry name" value="DIACYLGLYCEROL ACYLTRANSFERASE_MYCOLYLTRANSFERASE AG85A"/>
    <property type="match status" value="1"/>
</dbReference>
<evidence type="ECO:0000256" key="1">
    <source>
        <dbReference type="SAM" id="Phobius"/>
    </source>
</evidence>
<dbReference type="InterPro" id="IPR029058">
    <property type="entry name" value="AB_hydrolase_fold"/>
</dbReference>
<evidence type="ECO:0000313" key="3">
    <source>
        <dbReference type="Proteomes" id="UP000293036"/>
    </source>
</evidence>